<dbReference type="OrthoDB" id="2899891at2"/>
<evidence type="ECO:0000313" key="2">
    <source>
        <dbReference type="EMBL" id="STD81607.1"/>
    </source>
</evidence>
<reference evidence="2 3" key="1">
    <citation type="submission" date="2018-06" db="EMBL/GenBank/DDBJ databases">
        <authorList>
            <consortium name="Pathogen Informatics"/>
            <person name="Doyle S."/>
        </authorList>
    </citation>
    <scope>NUCLEOTIDE SEQUENCE [LARGE SCALE GENOMIC DNA]</scope>
    <source>
        <strain evidence="2 3">NCTC12360</strain>
    </source>
</reference>
<gene>
    <name evidence="2" type="ORF">NCTC12360_00020</name>
    <name evidence="1" type="ORF">P7E30_16835</name>
</gene>
<dbReference type="EMBL" id="JARPZN010000022">
    <property type="protein sequence ID" value="MDT2691842.1"/>
    <property type="molecule type" value="Genomic_DNA"/>
</dbReference>
<dbReference type="Proteomes" id="UP001183682">
    <property type="component" value="Unassembled WGS sequence"/>
</dbReference>
<evidence type="ECO:0008006" key="4">
    <source>
        <dbReference type="Google" id="ProtNLM"/>
    </source>
</evidence>
<keyword evidence="3" id="KW-1185">Reference proteome</keyword>
<organism evidence="2 3">
    <name type="scientific">Enterococcus gallinarum</name>
    <dbReference type="NCBI Taxonomy" id="1353"/>
    <lineage>
        <taxon>Bacteria</taxon>
        <taxon>Bacillati</taxon>
        <taxon>Bacillota</taxon>
        <taxon>Bacilli</taxon>
        <taxon>Lactobacillales</taxon>
        <taxon>Enterococcaceae</taxon>
        <taxon>Enterococcus</taxon>
    </lineage>
</organism>
<dbReference type="EMBL" id="UFYW01000001">
    <property type="protein sequence ID" value="STD81607.1"/>
    <property type="molecule type" value="Genomic_DNA"/>
</dbReference>
<dbReference type="RefSeq" id="WP_060814152.1">
    <property type="nucleotide sequence ID" value="NZ_JARPZN010000022.1"/>
</dbReference>
<evidence type="ECO:0000313" key="3">
    <source>
        <dbReference type="Proteomes" id="UP000254807"/>
    </source>
</evidence>
<protein>
    <recommendedName>
        <fullName evidence="4">XRE family transcriptional regulator</fullName>
    </recommendedName>
</protein>
<reference evidence="1" key="2">
    <citation type="submission" date="2023-03" db="EMBL/GenBank/DDBJ databases">
        <authorList>
            <person name="Shen W."/>
            <person name="Cai J."/>
        </authorList>
    </citation>
    <scope>NUCLEOTIDE SEQUENCE</scope>
    <source>
        <strain evidence="1">K69-2</strain>
    </source>
</reference>
<accession>A0A376GST2</accession>
<dbReference type="Proteomes" id="UP000254807">
    <property type="component" value="Unassembled WGS sequence"/>
</dbReference>
<name>A0A376GST2_ENTGA</name>
<proteinExistence type="predicted"/>
<sequence length="77" mass="8467">MEKGIADIAKIKQVLKQASIKDLAEGTGLARNTIASLKSGARKVEKLNLVAAIKLTEYADQVYKPIIEIWGQEEKNN</sequence>
<dbReference type="AlphaFoldDB" id="A0A376GST2"/>
<evidence type="ECO:0000313" key="1">
    <source>
        <dbReference type="EMBL" id="MDT2691842.1"/>
    </source>
</evidence>